<feature type="signal peptide" evidence="1">
    <location>
        <begin position="1"/>
        <end position="22"/>
    </location>
</feature>
<dbReference type="RefSeq" id="WP_207856747.1">
    <property type="nucleotide sequence ID" value="NZ_JAFREP010000002.1"/>
</dbReference>
<dbReference type="PROSITE" id="PS50835">
    <property type="entry name" value="IG_LIKE"/>
    <property type="match status" value="2"/>
</dbReference>
<reference evidence="3" key="1">
    <citation type="submission" date="2021-03" db="EMBL/GenBank/DDBJ databases">
        <authorList>
            <person name="Wang G."/>
        </authorList>
    </citation>
    <scope>NUCLEOTIDE SEQUENCE</scope>
    <source>
        <strain evidence="3">KCTC 12899</strain>
    </source>
</reference>
<name>A0A8J7Q4C8_9BACT</name>
<dbReference type="CDD" id="cd00096">
    <property type="entry name" value="Ig"/>
    <property type="match status" value="1"/>
</dbReference>
<dbReference type="InterPro" id="IPR018247">
    <property type="entry name" value="EF_Hand_1_Ca_BS"/>
</dbReference>
<feature type="domain" description="Ig-like" evidence="2">
    <location>
        <begin position="232"/>
        <end position="316"/>
    </location>
</feature>
<comment type="caution">
    <text evidence="3">The sequence shown here is derived from an EMBL/GenBank/DDBJ whole genome shotgun (WGS) entry which is preliminary data.</text>
</comment>
<dbReference type="AlphaFoldDB" id="A0A8J7Q4C8"/>
<dbReference type="InterPro" id="IPR036179">
    <property type="entry name" value="Ig-like_dom_sf"/>
</dbReference>
<dbReference type="SUPFAM" id="SSF48726">
    <property type="entry name" value="Immunoglobulin"/>
    <property type="match status" value="1"/>
</dbReference>
<keyword evidence="4" id="KW-1185">Reference proteome</keyword>
<dbReference type="EMBL" id="JAFREP010000002">
    <property type="protein sequence ID" value="MBO1317506.1"/>
    <property type="molecule type" value="Genomic_DNA"/>
</dbReference>
<gene>
    <name evidence="3" type="ORF">J3U88_03470</name>
</gene>
<keyword evidence="1" id="KW-0732">Signal</keyword>
<dbReference type="Gene3D" id="2.60.40.10">
    <property type="entry name" value="Immunoglobulins"/>
    <property type="match status" value="2"/>
</dbReference>
<proteinExistence type="predicted"/>
<accession>A0A8J7Q4C8</accession>
<evidence type="ECO:0000313" key="3">
    <source>
        <dbReference type="EMBL" id="MBO1317506.1"/>
    </source>
</evidence>
<evidence type="ECO:0000313" key="4">
    <source>
        <dbReference type="Proteomes" id="UP000664417"/>
    </source>
</evidence>
<evidence type="ECO:0000256" key="1">
    <source>
        <dbReference type="SAM" id="SignalP"/>
    </source>
</evidence>
<protein>
    <recommendedName>
        <fullName evidence="2">Ig-like domain-containing protein</fullName>
    </recommendedName>
</protein>
<feature type="domain" description="Ig-like" evidence="2">
    <location>
        <begin position="334"/>
        <end position="402"/>
    </location>
</feature>
<dbReference type="InterPro" id="IPR007110">
    <property type="entry name" value="Ig-like_dom"/>
</dbReference>
<organism evidence="3 4">
    <name type="scientific">Acanthopleuribacter pedis</name>
    <dbReference type="NCBI Taxonomy" id="442870"/>
    <lineage>
        <taxon>Bacteria</taxon>
        <taxon>Pseudomonadati</taxon>
        <taxon>Acidobacteriota</taxon>
        <taxon>Holophagae</taxon>
        <taxon>Acanthopleuribacterales</taxon>
        <taxon>Acanthopleuribacteraceae</taxon>
        <taxon>Acanthopleuribacter</taxon>
    </lineage>
</organism>
<feature type="chain" id="PRO_5035251175" description="Ig-like domain-containing protein" evidence="1">
    <location>
        <begin position="23"/>
        <end position="545"/>
    </location>
</feature>
<evidence type="ECO:0000259" key="2">
    <source>
        <dbReference type="PROSITE" id="PS50835"/>
    </source>
</evidence>
<sequence length="545" mass="57563">MYTSFRWLSLVSLLLSPLSAQDFDLFIPDITLGTHVTEGQAVCVQVPVFLRNNTDQVRDFGQVSFDLQLNDPDGIVTGGTGQVLATSVVSTNIFVTGLANPPVPLNQYIQGFSHTCGNLYNGLQEQTLDPLLPTLFLPVGAAANFVIAANQDDRQIFALAFSTSNLNLAARDTGLLSVLQIPIAAPEAGRGLTLRPFGTGNFYTRDGFIQLPFSPLDGAEPNAFFDLKFCEPATAGVNGIPRNDPLTLCAGESIDLTVAVDGQTPTAFQWRRDGTALAGATTAVLTVAEGNNHAGVYDCMVTTPCGTYASSAFTVAAGSIQTSITQQPATTAGCIAGTATFSVGVQTTGAAAVQWFFNDSAIPGETGRTLTLTNLNLGMEGTYHCTVDDNCVTLTSSPAELTLGSTAAEVFPRVQALGVGNVSIIANVTCEGSAPDYAWVNQNTNTAISNAQNLSENPSEFLETTAFVFTLTNTQTQQTAEATALLLVSDNVLMTDPNQDQANNIFDLRLVVSDWGGTDITFDADGDDQITVLDLLYINIGGPFR</sequence>
<dbReference type="Proteomes" id="UP000664417">
    <property type="component" value="Unassembled WGS sequence"/>
</dbReference>
<dbReference type="InterPro" id="IPR013783">
    <property type="entry name" value="Ig-like_fold"/>
</dbReference>
<dbReference type="PROSITE" id="PS00018">
    <property type="entry name" value="EF_HAND_1"/>
    <property type="match status" value="1"/>
</dbReference>